<dbReference type="EMBL" id="JAOYFB010000002">
    <property type="protein sequence ID" value="KAK4007575.1"/>
    <property type="molecule type" value="Genomic_DNA"/>
</dbReference>
<accession>A0ABQ9Z3W0</accession>
<organism evidence="1 2">
    <name type="scientific">Daphnia magna</name>
    <dbReference type="NCBI Taxonomy" id="35525"/>
    <lineage>
        <taxon>Eukaryota</taxon>
        <taxon>Metazoa</taxon>
        <taxon>Ecdysozoa</taxon>
        <taxon>Arthropoda</taxon>
        <taxon>Crustacea</taxon>
        <taxon>Branchiopoda</taxon>
        <taxon>Diplostraca</taxon>
        <taxon>Cladocera</taxon>
        <taxon>Anomopoda</taxon>
        <taxon>Daphniidae</taxon>
        <taxon>Daphnia</taxon>
    </lineage>
</organism>
<name>A0ABQ9Z3W0_9CRUS</name>
<reference evidence="1 2" key="1">
    <citation type="journal article" date="2023" name="Nucleic Acids Res.">
        <title>The hologenome of Daphnia magna reveals possible DNA methylation and microbiome-mediated evolution of the host genome.</title>
        <authorList>
            <person name="Chaturvedi A."/>
            <person name="Li X."/>
            <person name="Dhandapani V."/>
            <person name="Marshall H."/>
            <person name="Kissane S."/>
            <person name="Cuenca-Cambronero M."/>
            <person name="Asole G."/>
            <person name="Calvet F."/>
            <person name="Ruiz-Romero M."/>
            <person name="Marangio P."/>
            <person name="Guigo R."/>
            <person name="Rago D."/>
            <person name="Mirbahai L."/>
            <person name="Eastwood N."/>
            <person name="Colbourne J.K."/>
            <person name="Zhou J."/>
            <person name="Mallon E."/>
            <person name="Orsini L."/>
        </authorList>
    </citation>
    <scope>NUCLEOTIDE SEQUENCE [LARGE SCALE GENOMIC DNA]</scope>
    <source>
        <strain evidence="1">LRV0_1</strain>
    </source>
</reference>
<gene>
    <name evidence="1" type="ORF">OUZ56_012733</name>
</gene>
<dbReference type="Proteomes" id="UP001234178">
    <property type="component" value="Unassembled WGS sequence"/>
</dbReference>
<evidence type="ECO:0000313" key="1">
    <source>
        <dbReference type="EMBL" id="KAK4007575.1"/>
    </source>
</evidence>
<comment type="caution">
    <text evidence="1">The sequence shown here is derived from an EMBL/GenBank/DDBJ whole genome shotgun (WGS) entry which is preliminary data.</text>
</comment>
<protein>
    <submittedName>
        <fullName evidence="1">Uncharacterized protein</fullName>
    </submittedName>
</protein>
<proteinExistence type="predicted"/>
<sequence>MTKETYNQILIRKVVRKSAVPGGLKLLSESFTFQEDNDPTNAFTLCRGVLKRMIWPPQSLD</sequence>
<evidence type="ECO:0000313" key="2">
    <source>
        <dbReference type="Proteomes" id="UP001234178"/>
    </source>
</evidence>
<keyword evidence="2" id="KW-1185">Reference proteome</keyword>